<evidence type="ECO:0000313" key="2">
    <source>
        <dbReference type="EMBL" id="KAK2035466.1"/>
    </source>
</evidence>
<sequence length="87" mass="9630">MAPACSCFCYYFVLAGCGERRGDLRGYRYVRTGIKEGGPKPGAGKERRQEGGRKGTSLGRNGTEPTNRLDTVCRYLTQLRPGRNQGR</sequence>
<protein>
    <submittedName>
        <fullName evidence="2">Uncharacterized protein</fullName>
    </submittedName>
</protein>
<proteinExistence type="predicted"/>
<dbReference type="Proteomes" id="UP001232148">
    <property type="component" value="Unassembled WGS sequence"/>
</dbReference>
<feature type="compositionally biased region" description="Basic and acidic residues" evidence="1">
    <location>
        <begin position="33"/>
        <end position="53"/>
    </location>
</feature>
<feature type="compositionally biased region" description="Polar residues" evidence="1">
    <location>
        <begin position="58"/>
        <end position="67"/>
    </location>
</feature>
<evidence type="ECO:0000256" key="1">
    <source>
        <dbReference type="SAM" id="MobiDB-lite"/>
    </source>
</evidence>
<accession>A0AAD9HW07</accession>
<evidence type="ECO:0000313" key="3">
    <source>
        <dbReference type="Proteomes" id="UP001232148"/>
    </source>
</evidence>
<dbReference type="AlphaFoldDB" id="A0AAD9HW07"/>
<reference evidence="2" key="1">
    <citation type="submission" date="2021-06" db="EMBL/GenBank/DDBJ databases">
        <title>Comparative genomics, transcriptomics and evolutionary studies reveal genomic signatures of adaptation to plant cell wall in hemibiotrophic fungi.</title>
        <authorList>
            <consortium name="DOE Joint Genome Institute"/>
            <person name="Baroncelli R."/>
            <person name="Diaz J.F."/>
            <person name="Benocci T."/>
            <person name="Peng M."/>
            <person name="Battaglia E."/>
            <person name="Haridas S."/>
            <person name="Andreopoulos W."/>
            <person name="Labutti K."/>
            <person name="Pangilinan J."/>
            <person name="Floch G.L."/>
            <person name="Makela M.R."/>
            <person name="Henrissat B."/>
            <person name="Grigoriev I.V."/>
            <person name="Crouch J.A."/>
            <person name="De Vries R.P."/>
            <person name="Sukno S.A."/>
            <person name="Thon M.R."/>
        </authorList>
    </citation>
    <scope>NUCLEOTIDE SEQUENCE</scope>
    <source>
        <strain evidence="2">MAFF235873</strain>
    </source>
</reference>
<comment type="caution">
    <text evidence="2">The sequence shown here is derived from an EMBL/GenBank/DDBJ whole genome shotgun (WGS) entry which is preliminary data.</text>
</comment>
<gene>
    <name evidence="2" type="ORF">LX32DRAFT_902</name>
</gene>
<keyword evidence="3" id="KW-1185">Reference proteome</keyword>
<dbReference type="EMBL" id="MU842808">
    <property type="protein sequence ID" value="KAK2035466.1"/>
    <property type="molecule type" value="Genomic_DNA"/>
</dbReference>
<name>A0AAD9HW07_9PEZI</name>
<organism evidence="2 3">
    <name type="scientific">Colletotrichum zoysiae</name>
    <dbReference type="NCBI Taxonomy" id="1216348"/>
    <lineage>
        <taxon>Eukaryota</taxon>
        <taxon>Fungi</taxon>
        <taxon>Dikarya</taxon>
        <taxon>Ascomycota</taxon>
        <taxon>Pezizomycotina</taxon>
        <taxon>Sordariomycetes</taxon>
        <taxon>Hypocreomycetidae</taxon>
        <taxon>Glomerellales</taxon>
        <taxon>Glomerellaceae</taxon>
        <taxon>Colletotrichum</taxon>
        <taxon>Colletotrichum graminicola species complex</taxon>
    </lineage>
</organism>
<feature type="region of interest" description="Disordered" evidence="1">
    <location>
        <begin position="33"/>
        <end position="67"/>
    </location>
</feature>